<evidence type="ECO:0000313" key="6">
    <source>
        <dbReference type="EMBL" id="SUB02642.1"/>
    </source>
</evidence>
<evidence type="ECO:0000256" key="3">
    <source>
        <dbReference type="ARBA" id="ARBA00023237"/>
    </source>
</evidence>
<gene>
    <name evidence="6" type="ORF">NCTC13350_03606</name>
</gene>
<dbReference type="AlphaFoldDB" id="A0A378ZZM2"/>
<dbReference type="PANTHER" id="PTHR30329:SF21">
    <property type="entry name" value="LIPOPROTEIN YIAD-RELATED"/>
    <property type="match status" value="1"/>
</dbReference>
<evidence type="ECO:0000259" key="5">
    <source>
        <dbReference type="PROSITE" id="PS51123"/>
    </source>
</evidence>
<dbReference type="GO" id="GO:0009279">
    <property type="term" value="C:cell outer membrane"/>
    <property type="evidence" value="ECO:0007669"/>
    <property type="project" value="UniProtKB-SubCell"/>
</dbReference>
<dbReference type="PANTHER" id="PTHR30329">
    <property type="entry name" value="STATOR ELEMENT OF FLAGELLAR MOTOR COMPLEX"/>
    <property type="match status" value="1"/>
</dbReference>
<sequence>MRVWGIFLGLFALSLAGCAGLGLTGGEAPETPAQAAGFEPGSEEEFMLNAGRRIHFAEGLAAISPEAEAILIRQAVWLNTYPQWLAKVQGHADDPGGEAANKRLSEQRAKAVLDKLVSLGVEPQRLWFKGYGIERPETDCDPQDCARLSRQVTVNLRNEFDDSAPQFKRFGR</sequence>
<reference evidence="6 7" key="1">
    <citation type="submission" date="2018-06" db="EMBL/GenBank/DDBJ databases">
        <authorList>
            <consortium name="Pathogen Informatics"/>
            <person name="Doyle S."/>
        </authorList>
    </citation>
    <scope>NUCLEOTIDE SEQUENCE [LARGE SCALE GENOMIC DNA]</scope>
    <source>
        <strain evidence="6 7">NCTC13350</strain>
    </source>
</reference>
<dbReference type="PROSITE" id="PS01068">
    <property type="entry name" value="OMPA_1"/>
    <property type="match status" value="1"/>
</dbReference>
<dbReference type="PROSITE" id="PS51123">
    <property type="entry name" value="OMPA_2"/>
    <property type="match status" value="1"/>
</dbReference>
<organism evidence="6 7">
    <name type="scientific">Pannonibacter phragmitetus</name>
    <dbReference type="NCBI Taxonomy" id="121719"/>
    <lineage>
        <taxon>Bacteria</taxon>
        <taxon>Pseudomonadati</taxon>
        <taxon>Pseudomonadota</taxon>
        <taxon>Alphaproteobacteria</taxon>
        <taxon>Hyphomicrobiales</taxon>
        <taxon>Stappiaceae</taxon>
        <taxon>Pannonibacter</taxon>
    </lineage>
</organism>
<dbReference type="PROSITE" id="PS51257">
    <property type="entry name" value="PROKAR_LIPOPROTEIN"/>
    <property type="match status" value="1"/>
</dbReference>
<feature type="domain" description="OmpA-like" evidence="5">
    <location>
        <begin position="43"/>
        <end position="160"/>
    </location>
</feature>
<dbReference type="RefSeq" id="WP_019964886.1">
    <property type="nucleotide sequence ID" value="NZ_UGSK01000001.1"/>
</dbReference>
<evidence type="ECO:0000256" key="2">
    <source>
        <dbReference type="ARBA" id="ARBA00023136"/>
    </source>
</evidence>
<protein>
    <submittedName>
        <fullName evidence="6">Minor outer membrane protein Omp16</fullName>
    </submittedName>
</protein>
<dbReference type="OrthoDB" id="9809164at2"/>
<keyword evidence="2 4" id="KW-0472">Membrane</keyword>
<dbReference type="Gene3D" id="3.30.1330.60">
    <property type="entry name" value="OmpA-like domain"/>
    <property type="match status" value="1"/>
</dbReference>
<evidence type="ECO:0000256" key="1">
    <source>
        <dbReference type="ARBA" id="ARBA00004442"/>
    </source>
</evidence>
<dbReference type="EMBL" id="UGSK01000001">
    <property type="protein sequence ID" value="SUB02642.1"/>
    <property type="molecule type" value="Genomic_DNA"/>
</dbReference>
<proteinExistence type="predicted"/>
<dbReference type="InterPro" id="IPR006665">
    <property type="entry name" value="OmpA-like"/>
</dbReference>
<name>A0A378ZZM2_9HYPH</name>
<comment type="subcellular location">
    <subcellularLocation>
        <location evidence="1">Cell outer membrane</location>
    </subcellularLocation>
</comment>
<dbReference type="InterPro" id="IPR006690">
    <property type="entry name" value="OMPA-like_CS"/>
</dbReference>
<dbReference type="Pfam" id="PF00691">
    <property type="entry name" value="OmpA"/>
    <property type="match status" value="1"/>
</dbReference>
<accession>A0A378ZZM2</accession>
<dbReference type="Proteomes" id="UP000255000">
    <property type="component" value="Unassembled WGS sequence"/>
</dbReference>
<evidence type="ECO:0000313" key="7">
    <source>
        <dbReference type="Proteomes" id="UP000255000"/>
    </source>
</evidence>
<keyword evidence="3" id="KW-0998">Cell outer membrane</keyword>
<dbReference type="InterPro" id="IPR036737">
    <property type="entry name" value="OmpA-like_sf"/>
</dbReference>
<dbReference type="SUPFAM" id="SSF103088">
    <property type="entry name" value="OmpA-like"/>
    <property type="match status" value="1"/>
</dbReference>
<dbReference type="PRINTS" id="PR01021">
    <property type="entry name" value="OMPADOMAIN"/>
</dbReference>
<dbReference type="CDD" id="cd07185">
    <property type="entry name" value="OmpA_C-like"/>
    <property type="match status" value="1"/>
</dbReference>
<dbReference type="InterPro" id="IPR006664">
    <property type="entry name" value="OMP_bac"/>
</dbReference>
<dbReference type="InterPro" id="IPR050330">
    <property type="entry name" value="Bact_OuterMem_StrucFunc"/>
</dbReference>
<evidence type="ECO:0000256" key="4">
    <source>
        <dbReference type="PROSITE-ProRule" id="PRU00473"/>
    </source>
</evidence>